<evidence type="ECO:0000256" key="1">
    <source>
        <dbReference type="ARBA" id="ARBA00005189"/>
    </source>
</evidence>
<dbReference type="AlphaFoldDB" id="A0A327RNB7"/>
<keyword evidence="4" id="KW-0812">Transmembrane</keyword>
<organism evidence="6 7">
    <name type="scientific">Olleya aquimaris</name>
    <dbReference type="NCBI Taxonomy" id="639310"/>
    <lineage>
        <taxon>Bacteria</taxon>
        <taxon>Pseudomonadati</taxon>
        <taxon>Bacteroidota</taxon>
        <taxon>Flavobacteriia</taxon>
        <taxon>Flavobacteriales</taxon>
        <taxon>Flavobacteriaceae</taxon>
    </lineage>
</organism>
<dbReference type="PANTHER" id="PTHR10434">
    <property type="entry name" value="1-ACYL-SN-GLYCEROL-3-PHOSPHATE ACYLTRANSFERASE"/>
    <property type="match status" value="1"/>
</dbReference>
<dbReference type="EMBL" id="QLLO01000001">
    <property type="protein sequence ID" value="RAJ17991.1"/>
    <property type="molecule type" value="Genomic_DNA"/>
</dbReference>
<evidence type="ECO:0000313" key="6">
    <source>
        <dbReference type="EMBL" id="RAJ17991.1"/>
    </source>
</evidence>
<comment type="caution">
    <text evidence="6">The sequence shown here is derived from an EMBL/GenBank/DDBJ whole genome shotgun (WGS) entry which is preliminary data.</text>
</comment>
<dbReference type="GO" id="GO:0006654">
    <property type="term" value="P:phosphatidic acid biosynthetic process"/>
    <property type="evidence" value="ECO:0007669"/>
    <property type="project" value="TreeGrafter"/>
</dbReference>
<keyword evidence="2 6" id="KW-0808">Transferase</keyword>
<keyword evidence="4" id="KW-0472">Membrane</keyword>
<evidence type="ECO:0000259" key="5">
    <source>
        <dbReference type="SMART" id="SM00563"/>
    </source>
</evidence>
<keyword evidence="3 6" id="KW-0012">Acyltransferase</keyword>
<dbReference type="CDD" id="cd07989">
    <property type="entry name" value="LPLAT_AGPAT-like"/>
    <property type="match status" value="1"/>
</dbReference>
<keyword evidence="7" id="KW-1185">Reference proteome</keyword>
<dbReference type="InterPro" id="IPR002123">
    <property type="entry name" value="Plipid/glycerol_acylTrfase"/>
</dbReference>
<evidence type="ECO:0000256" key="4">
    <source>
        <dbReference type="SAM" id="Phobius"/>
    </source>
</evidence>
<name>A0A327RNB7_9FLAO</name>
<evidence type="ECO:0000313" key="7">
    <source>
        <dbReference type="Proteomes" id="UP000248703"/>
    </source>
</evidence>
<sequence length="245" mass="28077">MKKLLAYPLTCIYYLFFGLSLLVFHPIQWICFNVFGYQAHKKSVDYLNFCLTRCLHILGIRFSFKTPKNLPKNVPVILVANHQSMNDIPPIIWFMRRFHVKFVSKKELGKGIPSVSYNLRHGGSVLIDRKDPKQAVEKIKEMAAYIETHNRGVVIFPEGTRSRDGSPKPFQKRGLATLIEASPNAYIFPITINNSWKTLEYGKFPMGIGAHIKFRVHQPLKVSDFETKALIELVETTVKKDIIVG</sequence>
<dbReference type="PANTHER" id="PTHR10434:SF11">
    <property type="entry name" value="1-ACYL-SN-GLYCEROL-3-PHOSPHATE ACYLTRANSFERASE"/>
    <property type="match status" value="1"/>
</dbReference>
<dbReference type="OrthoDB" id="9803035at2"/>
<protein>
    <submittedName>
        <fullName evidence="6">1-acyl-sn-glycerol-3-phosphate acyltransferase</fullName>
    </submittedName>
</protein>
<keyword evidence="4" id="KW-1133">Transmembrane helix</keyword>
<feature type="transmembrane region" description="Helical" evidence="4">
    <location>
        <begin position="12"/>
        <end position="35"/>
    </location>
</feature>
<dbReference type="RefSeq" id="WP_111658626.1">
    <property type="nucleotide sequence ID" value="NZ_QLLO01000001.1"/>
</dbReference>
<accession>A0A327RNB7</accession>
<dbReference type="GO" id="GO:0003841">
    <property type="term" value="F:1-acylglycerol-3-phosphate O-acyltransferase activity"/>
    <property type="evidence" value="ECO:0007669"/>
    <property type="project" value="TreeGrafter"/>
</dbReference>
<proteinExistence type="predicted"/>
<evidence type="ECO:0000256" key="3">
    <source>
        <dbReference type="ARBA" id="ARBA00023315"/>
    </source>
</evidence>
<evidence type="ECO:0000256" key="2">
    <source>
        <dbReference type="ARBA" id="ARBA00022679"/>
    </source>
</evidence>
<dbReference type="SMART" id="SM00563">
    <property type="entry name" value="PlsC"/>
    <property type="match status" value="1"/>
</dbReference>
<comment type="pathway">
    <text evidence="1">Lipid metabolism.</text>
</comment>
<gene>
    <name evidence="6" type="ORF">LY08_00261</name>
</gene>
<reference evidence="6 7" key="1">
    <citation type="submission" date="2018-06" db="EMBL/GenBank/DDBJ databases">
        <title>Genomic Encyclopedia of Archaeal and Bacterial Type Strains, Phase II (KMG-II): from individual species to whole genera.</title>
        <authorList>
            <person name="Goeker M."/>
        </authorList>
    </citation>
    <scope>NUCLEOTIDE SEQUENCE [LARGE SCALE GENOMIC DNA]</scope>
    <source>
        <strain evidence="6 7">DSM 24464</strain>
    </source>
</reference>
<dbReference type="Proteomes" id="UP000248703">
    <property type="component" value="Unassembled WGS sequence"/>
</dbReference>
<dbReference type="SUPFAM" id="SSF69593">
    <property type="entry name" value="Glycerol-3-phosphate (1)-acyltransferase"/>
    <property type="match status" value="1"/>
</dbReference>
<feature type="domain" description="Phospholipid/glycerol acyltransferase" evidence="5">
    <location>
        <begin position="76"/>
        <end position="195"/>
    </location>
</feature>
<dbReference type="Pfam" id="PF01553">
    <property type="entry name" value="Acyltransferase"/>
    <property type="match status" value="1"/>
</dbReference>